<dbReference type="Proteomes" id="UP001321749">
    <property type="component" value="Unassembled WGS sequence"/>
</dbReference>
<feature type="transmembrane region" description="Helical" evidence="1">
    <location>
        <begin position="31"/>
        <end position="54"/>
    </location>
</feature>
<dbReference type="AlphaFoldDB" id="A0AAV9HPG5"/>
<keyword evidence="1" id="KW-1133">Transmembrane helix</keyword>
<evidence type="ECO:0000256" key="1">
    <source>
        <dbReference type="SAM" id="Phobius"/>
    </source>
</evidence>
<gene>
    <name evidence="2" type="ORF">QBC42DRAFT_297821</name>
</gene>
<comment type="caution">
    <text evidence="2">The sequence shown here is derived from an EMBL/GenBank/DDBJ whole genome shotgun (WGS) entry which is preliminary data.</text>
</comment>
<keyword evidence="1" id="KW-0812">Transmembrane</keyword>
<protein>
    <submittedName>
        <fullName evidence="2">Uncharacterized protein</fullName>
    </submittedName>
</protein>
<sequence length="82" mass="8995">MSDNMSSFSSHPNKAQTITPLSVLELPLFQVAGHAAPAVSLWSILTFFMVFWIIKNGPAAYKAIGLGMQILGFGPRQYTWGH</sequence>
<reference evidence="2" key="2">
    <citation type="submission" date="2023-06" db="EMBL/GenBank/DDBJ databases">
        <authorList>
            <consortium name="Lawrence Berkeley National Laboratory"/>
            <person name="Mondo S.J."/>
            <person name="Hensen N."/>
            <person name="Bonometti L."/>
            <person name="Westerberg I."/>
            <person name="Brannstrom I.O."/>
            <person name="Guillou S."/>
            <person name="Cros-Aarteil S."/>
            <person name="Calhoun S."/>
            <person name="Haridas S."/>
            <person name="Kuo A."/>
            <person name="Pangilinan J."/>
            <person name="Riley R."/>
            <person name="Labutti K."/>
            <person name="Andreopoulos B."/>
            <person name="Lipzen A."/>
            <person name="Chen C."/>
            <person name="Yanf M."/>
            <person name="Daum C."/>
            <person name="Ng V."/>
            <person name="Clum A."/>
            <person name="Steindorff A."/>
            <person name="Ohm R."/>
            <person name="Martin F."/>
            <person name="Silar P."/>
            <person name="Natvig D."/>
            <person name="Lalanne C."/>
            <person name="Gautier V."/>
            <person name="Ament-Velasquez S.L."/>
            <person name="Kruys A."/>
            <person name="Hutchinson M.I."/>
            <person name="Powell A.J."/>
            <person name="Barry K."/>
            <person name="Miller A.N."/>
            <person name="Grigoriev I.V."/>
            <person name="Debuchy R."/>
            <person name="Gladieux P."/>
            <person name="Thoren M.H."/>
            <person name="Johannesson H."/>
        </authorList>
    </citation>
    <scope>NUCLEOTIDE SEQUENCE</scope>
    <source>
        <strain evidence="2">PSN324</strain>
    </source>
</reference>
<keyword evidence="3" id="KW-1185">Reference proteome</keyword>
<proteinExistence type="predicted"/>
<keyword evidence="1" id="KW-0472">Membrane</keyword>
<organism evidence="2 3">
    <name type="scientific">Cladorrhinum samala</name>
    <dbReference type="NCBI Taxonomy" id="585594"/>
    <lineage>
        <taxon>Eukaryota</taxon>
        <taxon>Fungi</taxon>
        <taxon>Dikarya</taxon>
        <taxon>Ascomycota</taxon>
        <taxon>Pezizomycotina</taxon>
        <taxon>Sordariomycetes</taxon>
        <taxon>Sordariomycetidae</taxon>
        <taxon>Sordariales</taxon>
        <taxon>Podosporaceae</taxon>
        <taxon>Cladorrhinum</taxon>
    </lineage>
</organism>
<reference evidence="2" key="1">
    <citation type="journal article" date="2023" name="Mol. Phylogenet. Evol.">
        <title>Genome-scale phylogeny and comparative genomics of the fungal order Sordariales.</title>
        <authorList>
            <person name="Hensen N."/>
            <person name="Bonometti L."/>
            <person name="Westerberg I."/>
            <person name="Brannstrom I.O."/>
            <person name="Guillou S."/>
            <person name="Cros-Aarteil S."/>
            <person name="Calhoun S."/>
            <person name="Haridas S."/>
            <person name="Kuo A."/>
            <person name="Mondo S."/>
            <person name="Pangilinan J."/>
            <person name="Riley R."/>
            <person name="LaButti K."/>
            <person name="Andreopoulos B."/>
            <person name="Lipzen A."/>
            <person name="Chen C."/>
            <person name="Yan M."/>
            <person name="Daum C."/>
            <person name="Ng V."/>
            <person name="Clum A."/>
            <person name="Steindorff A."/>
            <person name="Ohm R.A."/>
            <person name="Martin F."/>
            <person name="Silar P."/>
            <person name="Natvig D.O."/>
            <person name="Lalanne C."/>
            <person name="Gautier V."/>
            <person name="Ament-Velasquez S.L."/>
            <person name="Kruys A."/>
            <person name="Hutchinson M.I."/>
            <person name="Powell A.J."/>
            <person name="Barry K."/>
            <person name="Miller A.N."/>
            <person name="Grigoriev I.V."/>
            <person name="Debuchy R."/>
            <person name="Gladieux P."/>
            <person name="Hiltunen Thoren M."/>
            <person name="Johannesson H."/>
        </authorList>
    </citation>
    <scope>NUCLEOTIDE SEQUENCE</scope>
    <source>
        <strain evidence="2">PSN324</strain>
    </source>
</reference>
<evidence type="ECO:0000313" key="2">
    <source>
        <dbReference type="EMBL" id="KAK4461332.1"/>
    </source>
</evidence>
<accession>A0AAV9HPG5</accession>
<evidence type="ECO:0000313" key="3">
    <source>
        <dbReference type="Proteomes" id="UP001321749"/>
    </source>
</evidence>
<name>A0AAV9HPG5_9PEZI</name>
<dbReference type="EMBL" id="MU864993">
    <property type="protein sequence ID" value="KAK4461332.1"/>
    <property type="molecule type" value="Genomic_DNA"/>
</dbReference>